<evidence type="ECO:0000313" key="2">
    <source>
        <dbReference type="Proteomes" id="UP000308836"/>
    </source>
</evidence>
<organism evidence="1 2">
    <name type="scientific">Dubosiella muris</name>
    <dbReference type="NCBI Taxonomy" id="3038133"/>
    <lineage>
        <taxon>Bacteria</taxon>
        <taxon>Bacillati</taxon>
        <taxon>Bacillota</taxon>
        <taxon>Erysipelotrichia</taxon>
        <taxon>Erysipelotrichales</taxon>
        <taxon>Erysipelotrichaceae</taxon>
        <taxon>Dubosiella</taxon>
    </lineage>
</organism>
<sequence length="147" mass="17137">MVIFINPVNPLLLDDPHMVYHGFYFHQEIADWIAYTMVEVAGWTMLNLLCMLFSQLVPNKYLYPFLLLIFTLLMTFLVAFLSGLPIHNYEIVSCLSPFNLLAPGVMSLLTFESRRWRYITVALTFLVFGLLIAGLYRLVVKLRYRYG</sequence>
<reference evidence="1" key="1">
    <citation type="submission" date="2019-04" db="EMBL/GenBank/DDBJ databases">
        <title>Microbes associate with the intestines of laboratory mice.</title>
        <authorList>
            <person name="Navarre W."/>
            <person name="Wong E."/>
            <person name="Huang K."/>
            <person name="Tropini C."/>
            <person name="Ng K."/>
            <person name="Yu B."/>
        </authorList>
    </citation>
    <scope>NUCLEOTIDE SEQUENCE</scope>
    <source>
        <strain evidence="1">NM09_H32</strain>
    </source>
</reference>
<keyword evidence="2" id="KW-1185">Reference proteome</keyword>
<accession>A0AC61R4Z9</accession>
<proteinExistence type="predicted"/>
<evidence type="ECO:0000313" key="1">
    <source>
        <dbReference type="EMBL" id="TGY65099.1"/>
    </source>
</evidence>
<dbReference type="Proteomes" id="UP000308836">
    <property type="component" value="Unassembled WGS sequence"/>
</dbReference>
<dbReference type="EMBL" id="SRYG01000023">
    <property type="protein sequence ID" value="TGY65099.1"/>
    <property type="molecule type" value="Genomic_DNA"/>
</dbReference>
<comment type="caution">
    <text evidence="1">The sequence shown here is derived from an EMBL/GenBank/DDBJ whole genome shotgun (WGS) entry which is preliminary data.</text>
</comment>
<protein>
    <submittedName>
        <fullName evidence="1">Uncharacterized protein</fullName>
    </submittedName>
</protein>
<gene>
    <name evidence="1" type="ORF">E5336_10370</name>
</gene>
<name>A0AC61R4Z9_9FIRM</name>